<dbReference type="AlphaFoldDB" id="A0A9W7LJ23"/>
<keyword evidence="3" id="KW-0238">DNA-binding</keyword>
<feature type="compositionally biased region" description="Polar residues" evidence="6">
    <location>
        <begin position="868"/>
        <end position="883"/>
    </location>
</feature>
<dbReference type="CDD" id="cd10017">
    <property type="entry name" value="B3_DNA"/>
    <property type="match status" value="2"/>
</dbReference>
<feature type="compositionally biased region" description="Polar residues" evidence="6">
    <location>
        <begin position="817"/>
        <end position="829"/>
    </location>
</feature>
<dbReference type="PROSITE" id="PS50863">
    <property type="entry name" value="B3"/>
    <property type="match status" value="2"/>
</dbReference>
<feature type="region of interest" description="Disordered" evidence="6">
    <location>
        <begin position="336"/>
        <end position="360"/>
    </location>
</feature>
<evidence type="ECO:0000259" key="7">
    <source>
        <dbReference type="PROSITE" id="PS50863"/>
    </source>
</evidence>
<sequence>MASHHGRGKGYSPERYHFFKVILESTIRDGKLGIPRKFARDYGNTLSSPVFFEFPNGEVWELELTKHEDEMWVQNGWRKFAEHYSLELGHFLVFRYEGNCHFHVLIFDRSASEIHYPYANGKEGIYHQQVKIEEDDSVQIINNFSTGMRKKLVLQCPRPRKIMNASKNGFSAGKGKVKKLKSYEKSKALMRACSTFESENPFFLVFMQPTYVDVGSDSDSKRSCHVCIPREFSRKYLMDNGDVILSDSNGKTWSAEYRSIHATKQVKLRNGWGAFVRDNNLHVGDVCVFELIDCIDIAFRVFIYGGNHGSPAKMEAGISSTRQECLEPLKVLEGPELPSEESPKVDDIQLGTSRPQTGEDGLNIEKKEYNAYPVSNTFLFSKNKTMFEKGEPAKISLDVISRRGRPRVGSKLPVTALSSPSRPSSSLGSSPKWKEVYTEEHEKLLDNTPTSWTLSMDGYGSDGKRIYDSFKGKACHQCRHGEHILEANEKPNWAHPVCHGICNCSLCQQAKGWDPLDTLNAKISKTGFKSVAHDLIKSRRLHTDMEKNPDNTDQVSAKRSLSFPSPALPSEDSREMDDNHLVTSKPQTGEDSFNSKRKEYNAYPESNALLFSKKETVFEISLDVHRDKVDDGKELNFTNKEIRGSPVTLENIPKRKRAFSTEPSADSIAGRLRQRRRCRKDTTGVNGEVLDGSTKNADEGCTATESSPQLMNLKRPASGMENGNDNATESSPELMNLKRPASGMENGNDNATESSPELMNLKRPASGMENGNDNATESSPELMNLKRPASGMENGNDNATESSPELMNLKRPASGMENGNDNATESSPELMNLKRPASCMENGNDNATESSPKQSGELGNDHDKQGSPGANDNASGDTAVNTSSRKKSKTNMKHSTTGTNMDCIARRLRPRSKAL</sequence>
<feature type="compositionally biased region" description="Low complexity" evidence="6">
    <location>
        <begin position="418"/>
        <end position="431"/>
    </location>
</feature>
<dbReference type="OrthoDB" id="1864528at2759"/>
<dbReference type="SUPFAM" id="SSF101936">
    <property type="entry name" value="DNA-binding pseudobarrel domain"/>
    <property type="match status" value="2"/>
</dbReference>
<feature type="domain" description="TF-B3" evidence="7">
    <location>
        <begin position="211"/>
        <end position="307"/>
    </location>
</feature>
<keyword evidence="5" id="KW-0539">Nucleus</keyword>
<feature type="compositionally biased region" description="Polar residues" evidence="6">
    <location>
        <begin position="721"/>
        <end position="733"/>
    </location>
</feature>
<feature type="region of interest" description="Disordered" evidence="6">
    <location>
        <begin position="684"/>
        <end position="915"/>
    </location>
</feature>
<comment type="subcellular location">
    <subcellularLocation>
        <location evidence="1">Nucleus</location>
    </subcellularLocation>
</comment>
<dbReference type="InterPro" id="IPR018866">
    <property type="entry name" value="Znf-4CXXC_R1"/>
</dbReference>
<feature type="compositionally biased region" description="Polar residues" evidence="6">
    <location>
        <begin position="551"/>
        <end position="563"/>
    </location>
</feature>
<dbReference type="Gene3D" id="2.40.330.10">
    <property type="entry name" value="DNA-binding pseudobarrel domain"/>
    <property type="match status" value="2"/>
</dbReference>
<dbReference type="InterPro" id="IPR003340">
    <property type="entry name" value="B3_DNA-bd"/>
</dbReference>
<dbReference type="Pfam" id="PF10497">
    <property type="entry name" value="zf-4CXXC_R1"/>
    <property type="match status" value="1"/>
</dbReference>
<dbReference type="GO" id="GO:0003677">
    <property type="term" value="F:DNA binding"/>
    <property type="evidence" value="ECO:0007669"/>
    <property type="project" value="UniProtKB-KW"/>
</dbReference>
<protein>
    <recommendedName>
        <fullName evidence="7">TF-B3 domain-containing protein</fullName>
    </recommendedName>
</protein>
<accession>A0A9W7LJ23</accession>
<feature type="domain" description="TF-B3" evidence="7">
    <location>
        <begin position="17"/>
        <end position="110"/>
    </location>
</feature>
<organism evidence="8 9">
    <name type="scientific">Hibiscus trionum</name>
    <name type="common">Flower of an hour</name>
    <dbReference type="NCBI Taxonomy" id="183268"/>
    <lineage>
        <taxon>Eukaryota</taxon>
        <taxon>Viridiplantae</taxon>
        <taxon>Streptophyta</taxon>
        <taxon>Embryophyta</taxon>
        <taxon>Tracheophyta</taxon>
        <taxon>Spermatophyta</taxon>
        <taxon>Magnoliopsida</taxon>
        <taxon>eudicotyledons</taxon>
        <taxon>Gunneridae</taxon>
        <taxon>Pentapetalae</taxon>
        <taxon>rosids</taxon>
        <taxon>malvids</taxon>
        <taxon>Malvales</taxon>
        <taxon>Malvaceae</taxon>
        <taxon>Malvoideae</taxon>
        <taxon>Hibiscus</taxon>
    </lineage>
</organism>
<proteinExistence type="predicted"/>
<dbReference type="PANTHER" id="PTHR31920:SF129">
    <property type="entry name" value="B3 DOMAIN-CONTAINING TRANSCRIPTION FACTOR VRN1-LIKE"/>
    <property type="match status" value="1"/>
</dbReference>
<evidence type="ECO:0000256" key="6">
    <source>
        <dbReference type="SAM" id="MobiDB-lite"/>
    </source>
</evidence>
<feature type="compositionally biased region" description="Polar residues" evidence="6">
    <location>
        <begin position="581"/>
        <end position="592"/>
    </location>
</feature>
<feature type="region of interest" description="Disordered" evidence="6">
    <location>
        <begin position="410"/>
        <end position="432"/>
    </location>
</feature>
<feature type="compositionally biased region" description="Polar residues" evidence="6">
    <location>
        <begin position="769"/>
        <end position="781"/>
    </location>
</feature>
<evidence type="ECO:0000313" key="8">
    <source>
        <dbReference type="EMBL" id="GMI66004.1"/>
    </source>
</evidence>
<feature type="compositionally biased region" description="Basic and acidic residues" evidence="6">
    <location>
        <begin position="539"/>
        <end position="550"/>
    </location>
</feature>
<evidence type="ECO:0000256" key="2">
    <source>
        <dbReference type="ARBA" id="ARBA00023015"/>
    </source>
</evidence>
<feature type="compositionally biased region" description="Polar residues" evidence="6">
    <location>
        <begin position="793"/>
        <end position="805"/>
    </location>
</feature>
<dbReference type="GO" id="GO:0005634">
    <property type="term" value="C:nucleus"/>
    <property type="evidence" value="ECO:0007669"/>
    <property type="project" value="UniProtKB-SubCell"/>
</dbReference>
<feature type="compositionally biased region" description="Polar residues" evidence="6">
    <location>
        <begin position="841"/>
        <end position="854"/>
    </location>
</feature>
<keyword evidence="4" id="KW-0804">Transcription</keyword>
<dbReference type="Proteomes" id="UP001165190">
    <property type="component" value="Unassembled WGS sequence"/>
</dbReference>
<keyword evidence="9" id="KW-1185">Reference proteome</keyword>
<evidence type="ECO:0000256" key="3">
    <source>
        <dbReference type="ARBA" id="ARBA00023125"/>
    </source>
</evidence>
<feature type="compositionally biased region" description="Polar residues" evidence="6">
    <location>
        <begin position="745"/>
        <end position="757"/>
    </location>
</feature>
<evidence type="ECO:0000256" key="1">
    <source>
        <dbReference type="ARBA" id="ARBA00004123"/>
    </source>
</evidence>
<feature type="compositionally biased region" description="Basic and acidic residues" evidence="6">
    <location>
        <begin position="571"/>
        <end position="580"/>
    </location>
</feature>
<name>A0A9W7LJ23_HIBTR</name>
<evidence type="ECO:0000256" key="5">
    <source>
        <dbReference type="ARBA" id="ARBA00023242"/>
    </source>
</evidence>
<evidence type="ECO:0000313" key="9">
    <source>
        <dbReference type="Proteomes" id="UP001165190"/>
    </source>
</evidence>
<dbReference type="InterPro" id="IPR050655">
    <property type="entry name" value="Plant_B3_domain"/>
</dbReference>
<keyword evidence="2" id="KW-0805">Transcription regulation</keyword>
<feature type="compositionally biased region" description="Basic residues" evidence="6">
    <location>
        <begin position="906"/>
        <end position="915"/>
    </location>
</feature>
<reference evidence="8" key="1">
    <citation type="submission" date="2023-05" db="EMBL/GenBank/DDBJ databases">
        <title>Genome and transcriptome analyses reveal genes involved in the formation of fine ridges on petal epidermal cells in Hibiscus trionum.</title>
        <authorList>
            <person name="Koshimizu S."/>
            <person name="Masuda S."/>
            <person name="Ishii T."/>
            <person name="Shirasu K."/>
            <person name="Hoshino A."/>
            <person name="Arita M."/>
        </authorList>
    </citation>
    <scope>NUCLEOTIDE SEQUENCE</scope>
    <source>
        <strain evidence="8">Hamamatsu line</strain>
    </source>
</reference>
<gene>
    <name evidence="8" type="ORF">HRI_000269700</name>
</gene>
<dbReference type="PANTHER" id="PTHR31920">
    <property type="entry name" value="B3 DOMAIN-CONTAINING"/>
    <property type="match status" value="1"/>
</dbReference>
<comment type="caution">
    <text evidence="8">The sequence shown here is derived from an EMBL/GenBank/DDBJ whole genome shotgun (WGS) entry which is preliminary data.</text>
</comment>
<evidence type="ECO:0000256" key="4">
    <source>
        <dbReference type="ARBA" id="ARBA00023163"/>
    </source>
</evidence>
<dbReference type="SMART" id="SM01019">
    <property type="entry name" value="B3"/>
    <property type="match status" value="2"/>
</dbReference>
<dbReference type="Pfam" id="PF02362">
    <property type="entry name" value="B3"/>
    <property type="match status" value="2"/>
</dbReference>
<dbReference type="EMBL" id="BSYR01000004">
    <property type="protein sequence ID" value="GMI66004.1"/>
    <property type="molecule type" value="Genomic_DNA"/>
</dbReference>
<feature type="region of interest" description="Disordered" evidence="6">
    <location>
        <begin position="539"/>
        <end position="596"/>
    </location>
</feature>
<dbReference type="InterPro" id="IPR015300">
    <property type="entry name" value="DNA-bd_pseudobarrel_sf"/>
</dbReference>